<dbReference type="InterPro" id="IPR025966">
    <property type="entry name" value="OppC_N"/>
</dbReference>
<dbReference type="SUPFAM" id="SSF161098">
    <property type="entry name" value="MetI-like"/>
    <property type="match status" value="1"/>
</dbReference>
<evidence type="ECO:0000256" key="7">
    <source>
        <dbReference type="RuleBase" id="RU363032"/>
    </source>
</evidence>
<name>A0ABU1UG37_9MICC</name>
<comment type="subcellular location">
    <subcellularLocation>
        <location evidence="1 7">Cell membrane</location>
        <topology evidence="1 7">Multi-pass membrane protein</topology>
    </subcellularLocation>
</comment>
<comment type="similarity">
    <text evidence="7">Belongs to the binding-protein-dependent transport system permease family.</text>
</comment>
<keyword evidence="5 7" id="KW-1133">Transmembrane helix</keyword>
<dbReference type="RefSeq" id="WP_310060085.1">
    <property type="nucleotide sequence ID" value="NZ_JAVDVQ010000018.1"/>
</dbReference>
<dbReference type="CDD" id="cd06261">
    <property type="entry name" value="TM_PBP2"/>
    <property type="match status" value="1"/>
</dbReference>
<organism evidence="10 11">
    <name type="scientific">Arthrobacter ginsengisoli</name>
    <dbReference type="NCBI Taxonomy" id="1356565"/>
    <lineage>
        <taxon>Bacteria</taxon>
        <taxon>Bacillati</taxon>
        <taxon>Actinomycetota</taxon>
        <taxon>Actinomycetes</taxon>
        <taxon>Micrococcales</taxon>
        <taxon>Micrococcaceae</taxon>
        <taxon>Arthrobacter</taxon>
    </lineage>
</organism>
<feature type="domain" description="ABC transmembrane type-1" evidence="9">
    <location>
        <begin position="99"/>
        <end position="288"/>
    </location>
</feature>
<sequence>MVATRRALEQGDIPQASGSTARTKPWTRFRSRFLKQKAGVVAAAFLLLVVIVAAIGPLVAPLDPNEQNLGAILKYPSAEHLLGTDDLGRDVFSRLLFGTRVSLLAAVQATAIGVALGLPLGLIAGYLGGRTDRVIMFVNDAVMSMPGLLLAIAIVGMLGPGLTNAMVAIGIIFAPHILRIVRGSVLEVKEETYIEASRSIGTPLSRIIFQHVLPNVRSPLIVGVSLMAGRAMLNEASLSFLGMGAQYPEASWGAMLGRAFPYVDRAPFLIVFPGITIAVVVLAFNVAGDALRDSLGRETRTNS</sequence>
<evidence type="ECO:0000256" key="8">
    <source>
        <dbReference type="SAM" id="MobiDB-lite"/>
    </source>
</evidence>
<dbReference type="PROSITE" id="PS50928">
    <property type="entry name" value="ABC_TM1"/>
    <property type="match status" value="1"/>
</dbReference>
<gene>
    <name evidence="10" type="ORF">J2X01_003452</name>
</gene>
<evidence type="ECO:0000259" key="9">
    <source>
        <dbReference type="PROSITE" id="PS50928"/>
    </source>
</evidence>
<keyword evidence="2 7" id="KW-0813">Transport</keyword>
<evidence type="ECO:0000256" key="4">
    <source>
        <dbReference type="ARBA" id="ARBA00022692"/>
    </source>
</evidence>
<keyword evidence="6 7" id="KW-0472">Membrane</keyword>
<evidence type="ECO:0000256" key="2">
    <source>
        <dbReference type="ARBA" id="ARBA00022448"/>
    </source>
</evidence>
<feature type="transmembrane region" description="Helical" evidence="7">
    <location>
        <begin position="266"/>
        <end position="287"/>
    </location>
</feature>
<dbReference type="Pfam" id="PF00528">
    <property type="entry name" value="BPD_transp_1"/>
    <property type="match status" value="1"/>
</dbReference>
<dbReference type="Pfam" id="PF12911">
    <property type="entry name" value="OppC_N"/>
    <property type="match status" value="1"/>
</dbReference>
<accession>A0ABU1UG37</accession>
<proteinExistence type="inferred from homology"/>
<evidence type="ECO:0000256" key="3">
    <source>
        <dbReference type="ARBA" id="ARBA00022475"/>
    </source>
</evidence>
<feature type="transmembrane region" description="Helical" evidence="7">
    <location>
        <begin position="38"/>
        <end position="60"/>
    </location>
</feature>
<comment type="caution">
    <text evidence="10">The sequence shown here is derived from an EMBL/GenBank/DDBJ whole genome shotgun (WGS) entry which is preliminary data.</text>
</comment>
<dbReference type="InterPro" id="IPR000515">
    <property type="entry name" value="MetI-like"/>
</dbReference>
<keyword evidence="4 7" id="KW-0812">Transmembrane</keyword>
<feature type="region of interest" description="Disordered" evidence="8">
    <location>
        <begin position="1"/>
        <end position="22"/>
    </location>
</feature>
<dbReference type="PANTHER" id="PTHR43386:SF25">
    <property type="entry name" value="PEPTIDE ABC TRANSPORTER PERMEASE PROTEIN"/>
    <property type="match status" value="1"/>
</dbReference>
<reference evidence="10 11" key="1">
    <citation type="submission" date="2023-07" db="EMBL/GenBank/DDBJ databases">
        <title>Sorghum-associated microbial communities from plants grown in Nebraska, USA.</title>
        <authorList>
            <person name="Schachtman D."/>
        </authorList>
    </citation>
    <scope>NUCLEOTIDE SEQUENCE [LARGE SCALE GENOMIC DNA]</scope>
    <source>
        <strain evidence="10 11">BE167</strain>
    </source>
</reference>
<feature type="transmembrane region" description="Helical" evidence="7">
    <location>
        <begin position="103"/>
        <end position="127"/>
    </location>
</feature>
<dbReference type="Proteomes" id="UP001252243">
    <property type="component" value="Unassembled WGS sequence"/>
</dbReference>
<dbReference type="InterPro" id="IPR050366">
    <property type="entry name" value="BP-dependent_transpt_permease"/>
</dbReference>
<dbReference type="PANTHER" id="PTHR43386">
    <property type="entry name" value="OLIGOPEPTIDE TRANSPORT SYSTEM PERMEASE PROTEIN APPC"/>
    <property type="match status" value="1"/>
</dbReference>
<feature type="transmembrane region" description="Helical" evidence="7">
    <location>
        <begin position="148"/>
        <end position="174"/>
    </location>
</feature>
<dbReference type="EMBL" id="JAVDVQ010000018">
    <property type="protein sequence ID" value="MDR7084144.1"/>
    <property type="molecule type" value="Genomic_DNA"/>
</dbReference>
<keyword evidence="3" id="KW-1003">Cell membrane</keyword>
<evidence type="ECO:0000256" key="1">
    <source>
        <dbReference type="ARBA" id="ARBA00004651"/>
    </source>
</evidence>
<dbReference type="InterPro" id="IPR035906">
    <property type="entry name" value="MetI-like_sf"/>
</dbReference>
<evidence type="ECO:0000313" key="10">
    <source>
        <dbReference type="EMBL" id="MDR7084144.1"/>
    </source>
</evidence>
<evidence type="ECO:0000313" key="11">
    <source>
        <dbReference type="Proteomes" id="UP001252243"/>
    </source>
</evidence>
<protein>
    <submittedName>
        <fullName evidence="10">ABC-type dipeptide/oligopeptide/nickel transport system permease subunit</fullName>
    </submittedName>
</protein>
<keyword evidence="11" id="KW-1185">Reference proteome</keyword>
<evidence type="ECO:0000256" key="6">
    <source>
        <dbReference type="ARBA" id="ARBA00023136"/>
    </source>
</evidence>
<evidence type="ECO:0000256" key="5">
    <source>
        <dbReference type="ARBA" id="ARBA00022989"/>
    </source>
</evidence>
<dbReference type="Gene3D" id="1.10.3720.10">
    <property type="entry name" value="MetI-like"/>
    <property type="match status" value="1"/>
</dbReference>